<dbReference type="GO" id="GO:0016787">
    <property type="term" value="F:hydrolase activity"/>
    <property type="evidence" value="ECO:0007669"/>
    <property type="project" value="UniProtKB-KW"/>
</dbReference>
<evidence type="ECO:0000259" key="1">
    <source>
        <dbReference type="Pfam" id="PF01738"/>
    </source>
</evidence>
<evidence type="ECO:0000313" key="3">
    <source>
        <dbReference type="Proteomes" id="UP000536711"/>
    </source>
</evidence>
<dbReference type="OrthoDB" id="17560at2759"/>
<dbReference type="PANTHER" id="PTHR17630:SF105">
    <property type="entry name" value="DIENELACTONE HYDROLASE FAMILY PROTEIN (AFU_ORTHOLOGUE AFUA_4G08790)"/>
    <property type="match status" value="1"/>
</dbReference>
<sequence>MSCSECFKGRSHAGQATGEVQEMFVRLTYVASPPDDKPVKGIIVIVPDAFGWEFVNNRLLADQYALDGNFLVYLPDFMDGKSAPIWLLDTVGPLTDTTPSWNWIWKPWCLAQTVYGMAPFFYHNGLAASWPRIRSFFAAVRLREGPQRRIGAAGFCWGSKPVLTLSHPESITEDGMPLIDAVFTGHPSSMSLPGDAVTIIKPVSVAIGDTDIVTSMSRVNMMKETWKDLDTPTEVVVYPGAGHGFCVRVDEKNENLFQQSKEAEKQASDWFATHFG</sequence>
<dbReference type="SUPFAM" id="SSF53474">
    <property type="entry name" value="alpha/beta-Hydrolases"/>
    <property type="match status" value="1"/>
</dbReference>
<dbReference type="Gene3D" id="3.40.50.1820">
    <property type="entry name" value="alpha/beta hydrolase"/>
    <property type="match status" value="1"/>
</dbReference>
<comment type="caution">
    <text evidence="2">The sequence shown here is derived from an EMBL/GenBank/DDBJ whole genome shotgun (WGS) entry which is preliminary data.</text>
</comment>
<dbReference type="Proteomes" id="UP000536711">
    <property type="component" value="Unassembled WGS sequence"/>
</dbReference>
<dbReference type="Pfam" id="PF01738">
    <property type="entry name" value="DLH"/>
    <property type="match status" value="1"/>
</dbReference>
<gene>
    <name evidence="2" type="ORF">FACUT_12998</name>
</gene>
<proteinExistence type="predicted"/>
<keyword evidence="3" id="KW-1185">Reference proteome</keyword>
<accession>A0A8H4NB87</accession>
<dbReference type="PANTHER" id="PTHR17630">
    <property type="entry name" value="DIENELACTONE HYDROLASE"/>
    <property type="match status" value="1"/>
</dbReference>
<evidence type="ECO:0000313" key="2">
    <source>
        <dbReference type="EMBL" id="KAF4415909.1"/>
    </source>
</evidence>
<protein>
    <submittedName>
        <fullName evidence="2">Dienelactone hydrolase</fullName>
    </submittedName>
</protein>
<keyword evidence="2" id="KW-0378">Hydrolase</keyword>
<dbReference type="InterPro" id="IPR029058">
    <property type="entry name" value="AB_hydrolase_fold"/>
</dbReference>
<dbReference type="EMBL" id="JAADJF010000504">
    <property type="protein sequence ID" value="KAF4415909.1"/>
    <property type="molecule type" value="Genomic_DNA"/>
</dbReference>
<dbReference type="InterPro" id="IPR002925">
    <property type="entry name" value="Dienelactn_hydro"/>
</dbReference>
<organism evidence="2 3">
    <name type="scientific">Fusarium acutatum</name>
    <dbReference type="NCBI Taxonomy" id="78861"/>
    <lineage>
        <taxon>Eukaryota</taxon>
        <taxon>Fungi</taxon>
        <taxon>Dikarya</taxon>
        <taxon>Ascomycota</taxon>
        <taxon>Pezizomycotina</taxon>
        <taxon>Sordariomycetes</taxon>
        <taxon>Hypocreomycetidae</taxon>
        <taxon>Hypocreales</taxon>
        <taxon>Nectriaceae</taxon>
        <taxon>Fusarium</taxon>
        <taxon>Fusarium fujikuroi species complex</taxon>
    </lineage>
</organism>
<dbReference type="AlphaFoldDB" id="A0A8H4NB87"/>
<name>A0A8H4NB87_9HYPO</name>
<feature type="domain" description="Dienelactone hydrolase" evidence="1">
    <location>
        <begin position="28"/>
        <end position="274"/>
    </location>
</feature>
<reference evidence="2 3" key="1">
    <citation type="submission" date="2020-01" db="EMBL/GenBank/DDBJ databases">
        <title>Identification and distribution of gene clusters putatively required for synthesis of sphingolipid metabolism inhibitors in phylogenetically diverse species of the filamentous fungus Fusarium.</title>
        <authorList>
            <person name="Kim H.-S."/>
            <person name="Busman M."/>
            <person name="Brown D.W."/>
            <person name="Divon H."/>
            <person name="Uhlig S."/>
            <person name="Proctor R.H."/>
        </authorList>
    </citation>
    <scope>NUCLEOTIDE SEQUENCE [LARGE SCALE GENOMIC DNA]</scope>
    <source>
        <strain evidence="2 3">NRRL 13308</strain>
    </source>
</reference>